<reference evidence="3" key="1">
    <citation type="submission" date="2018-09" db="EMBL/GenBank/DDBJ databases">
        <authorList>
            <person name="Livingstone P.G."/>
            <person name="Whitworth D.E."/>
        </authorList>
    </citation>
    <scope>NUCLEOTIDE SEQUENCE [LARGE SCALE GENOMIC DNA]</scope>
    <source>
        <strain evidence="3">CA054A</strain>
    </source>
</reference>
<evidence type="ECO:0000313" key="2">
    <source>
        <dbReference type="EMBL" id="RKG66804.1"/>
    </source>
</evidence>
<feature type="non-terminal residue" evidence="2">
    <location>
        <position position="107"/>
    </location>
</feature>
<comment type="caution">
    <text evidence="2">The sequence shown here is derived from an EMBL/GenBank/DDBJ whole genome shotgun (WGS) entry which is preliminary data.</text>
</comment>
<dbReference type="AlphaFoldDB" id="A0A3A8HGR2"/>
<evidence type="ECO:0000313" key="3">
    <source>
        <dbReference type="Proteomes" id="UP000268094"/>
    </source>
</evidence>
<sequence length="107" mass="11486">MAKGQNRNREPEPVDETRVAPLDDLDETEEVRTEQTQAPPPAPRASDAGLPSAGGTGRKSWGNQTRVAPTTGADIRASELAGYEARMTPPPVPDEDLPLETRVSEPL</sequence>
<dbReference type="OrthoDB" id="9954251at2"/>
<proteinExistence type="predicted"/>
<accession>A0A3A8HGR2</accession>
<evidence type="ECO:0000256" key="1">
    <source>
        <dbReference type="SAM" id="MobiDB-lite"/>
    </source>
</evidence>
<organism evidence="2 3">
    <name type="scientific">Corallococcus terminator</name>
    <dbReference type="NCBI Taxonomy" id="2316733"/>
    <lineage>
        <taxon>Bacteria</taxon>
        <taxon>Pseudomonadati</taxon>
        <taxon>Myxococcota</taxon>
        <taxon>Myxococcia</taxon>
        <taxon>Myxococcales</taxon>
        <taxon>Cystobacterineae</taxon>
        <taxon>Myxococcaceae</taxon>
        <taxon>Corallococcus</taxon>
    </lineage>
</organism>
<gene>
    <name evidence="2" type="ORF">D7V88_41390</name>
</gene>
<keyword evidence="3" id="KW-1185">Reference proteome</keyword>
<name>A0A3A8HGR2_9BACT</name>
<dbReference type="EMBL" id="RAVZ01000670">
    <property type="protein sequence ID" value="RKG66804.1"/>
    <property type="molecule type" value="Genomic_DNA"/>
</dbReference>
<feature type="region of interest" description="Disordered" evidence="1">
    <location>
        <begin position="1"/>
        <end position="107"/>
    </location>
</feature>
<protein>
    <submittedName>
        <fullName evidence="2">Uncharacterized protein</fullName>
    </submittedName>
</protein>
<dbReference type="Proteomes" id="UP000268094">
    <property type="component" value="Unassembled WGS sequence"/>
</dbReference>
<dbReference type="RefSeq" id="WP_147449147.1">
    <property type="nucleotide sequence ID" value="NZ_RAVZ01000670.1"/>
</dbReference>
<feature type="compositionally biased region" description="Basic and acidic residues" evidence="1">
    <location>
        <begin position="7"/>
        <end position="18"/>
    </location>
</feature>